<evidence type="ECO:0000256" key="1">
    <source>
        <dbReference type="SAM" id="MobiDB-lite"/>
    </source>
</evidence>
<organism evidence="2 3">
    <name type="scientific">Salvelinus namaycush</name>
    <name type="common">Lake trout</name>
    <name type="synonym">Salmo namaycush</name>
    <dbReference type="NCBI Taxonomy" id="8040"/>
    <lineage>
        <taxon>Eukaryota</taxon>
        <taxon>Metazoa</taxon>
        <taxon>Chordata</taxon>
        <taxon>Craniata</taxon>
        <taxon>Vertebrata</taxon>
        <taxon>Euteleostomi</taxon>
        <taxon>Actinopterygii</taxon>
        <taxon>Neopterygii</taxon>
        <taxon>Teleostei</taxon>
        <taxon>Protacanthopterygii</taxon>
        <taxon>Salmoniformes</taxon>
        <taxon>Salmonidae</taxon>
        <taxon>Salmoninae</taxon>
        <taxon>Salvelinus</taxon>
    </lineage>
</organism>
<dbReference type="GeneID" id="120065909"/>
<feature type="compositionally biased region" description="Polar residues" evidence="1">
    <location>
        <begin position="85"/>
        <end position="96"/>
    </location>
</feature>
<protein>
    <submittedName>
        <fullName evidence="3">Uncharacterized protein LOC120065909</fullName>
    </submittedName>
</protein>
<dbReference type="AlphaFoldDB" id="A0A8U1H8K0"/>
<name>A0A8U1H8K0_SALNM</name>
<dbReference type="RefSeq" id="XP_038872881.1">
    <property type="nucleotide sequence ID" value="XM_039016953.1"/>
</dbReference>
<sequence>MASKSGKSKAKSSYTDLHAIIDEIARESDTDLQEDVSDCVSSLDSQFEDMFLYGKDAILDCPSDSDWEPPLPSCPSPRGACSFSRTPAVSGSTSTPALPGVTKKRRWGRDTPAIREEEGRWHSVLEEDVAPPHPLFRPKRPLGPKLDMTSKSTEEAISMDFLMGHPQVVGNDTSATLTINMRASQGCVRSPVLYSPFTHEFTDDTTVQAVLVTVPPVPRRHCCGGPTAPLVSSIWGRQGQLFVAWSRIAAVDTKPS</sequence>
<dbReference type="KEGG" id="snh:120065909"/>
<evidence type="ECO:0000313" key="2">
    <source>
        <dbReference type="Proteomes" id="UP000808372"/>
    </source>
</evidence>
<feature type="region of interest" description="Disordered" evidence="1">
    <location>
        <begin position="85"/>
        <end position="115"/>
    </location>
</feature>
<accession>A0A8U1H8K0</accession>
<gene>
    <name evidence="3" type="primary">LOC120065909</name>
</gene>
<keyword evidence="2" id="KW-1185">Reference proteome</keyword>
<proteinExistence type="predicted"/>
<evidence type="ECO:0000313" key="3">
    <source>
        <dbReference type="RefSeq" id="XP_038872881.1"/>
    </source>
</evidence>
<dbReference type="Proteomes" id="UP000808372">
    <property type="component" value="Chromosome 21"/>
</dbReference>
<reference evidence="3" key="1">
    <citation type="submission" date="2025-08" db="UniProtKB">
        <authorList>
            <consortium name="RefSeq"/>
        </authorList>
    </citation>
    <scope>IDENTIFICATION</scope>
    <source>
        <tissue evidence="3">White muscle</tissue>
    </source>
</reference>